<feature type="transmembrane region" description="Helical" evidence="7">
    <location>
        <begin position="260"/>
        <end position="277"/>
    </location>
</feature>
<dbReference type="AlphaFoldDB" id="A0A5B8UB66"/>
<dbReference type="RefSeq" id="WP_146922226.1">
    <property type="nucleotide sequence ID" value="NZ_CP042430.1"/>
</dbReference>
<evidence type="ECO:0000313" key="10">
    <source>
        <dbReference type="Proteomes" id="UP000321805"/>
    </source>
</evidence>
<evidence type="ECO:0000256" key="6">
    <source>
        <dbReference type="ARBA" id="ARBA00023136"/>
    </source>
</evidence>
<feature type="transmembrane region" description="Helical" evidence="7">
    <location>
        <begin position="178"/>
        <end position="198"/>
    </location>
</feature>
<feature type="transmembrane region" description="Helical" evidence="7">
    <location>
        <begin position="85"/>
        <end position="103"/>
    </location>
</feature>
<reference evidence="9 10" key="1">
    <citation type="journal article" date="2018" name="J. Microbiol.">
        <title>Baekduia soli gen. nov., sp. nov., a novel bacterium isolated from the soil of Baekdu Mountain and proposal of a novel family name, Baekduiaceae fam. nov.</title>
        <authorList>
            <person name="An D.S."/>
            <person name="Siddiqi M.Z."/>
            <person name="Kim K.H."/>
            <person name="Yu H.S."/>
            <person name="Im W.T."/>
        </authorList>
    </citation>
    <scope>NUCLEOTIDE SEQUENCE [LARGE SCALE GENOMIC DNA]</scope>
    <source>
        <strain evidence="9 10">BR7-21</strain>
    </source>
</reference>
<dbReference type="InterPro" id="IPR050171">
    <property type="entry name" value="MFS_Transporters"/>
</dbReference>
<evidence type="ECO:0000256" key="3">
    <source>
        <dbReference type="ARBA" id="ARBA00022475"/>
    </source>
</evidence>
<organism evidence="9 10">
    <name type="scientific">Baekduia soli</name>
    <dbReference type="NCBI Taxonomy" id="496014"/>
    <lineage>
        <taxon>Bacteria</taxon>
        <taxon>Bacillati</taxon>
        <taxon>Actinomycetota</taxon>
        <taxon>Thermoleophilia</taxon>
        <taxon>Solirubrobacterales</taxon>
        <taxon>Baekduiaceae</taxon>
        <taxon>Baekduia</taxon>
    </lineage>
</organism>
<dbReference type="GO" id="GO:0022857">
    <property type="term" value="F:transmembrane transporter activity"/>
    <property type="evidence" value="ECO:0007669"/>
    <property type="project" value="InterPro"/>
</dbReference>
<keyword evidence="2" id="KW-0813">Transport</keyword>
<feature type="transmembrane region" description="Helical" evidence="7">
    <location>
        <begin position="316"/>
        <end position="340"/>
    </location>
</feature>
<dbReference type="PANTHER" id="PTHR23517">
    <property type="entry name" value="RESISTANCE PROTEIN MDTM, PUTATIVE-RELATED-RELATED"/>
    <property type="match status" value="1"/>
</dbReference>
<feature type="transmembrane region" description="Helical" evidence="7">
    <location>
        <begin position="20"/>
        <end position="44"/>
    </location>
</feature>
<comment type="subcellular location">
    <subcellularLocation>
        <location evidence="1">Cell membrane</location>
        <topology evidence="1">Multi-pass membrane protein</topology>
    </subcellularLocation>
</comment>
<dbReference type="PROSITE" id="PS50850">
    <property type="entry name" value="MFS"/>
    <property type="match status" value="1"/>
</dbReference>
<dbReference type="KEGG" id="bsol:FSW04_21350"/>
<dbReference type="GO" id="GO:0005886">
    <property type="term" value="C:plasma membrane"/>
    <property type="evidence" value="ECO:0007669"/>
    <property type="project" value="UniProtKB-SubCell"/>
</dbReference>
<feature type="transmembrane region" description="Helical" evidence="7">
    <location>
        <begin position="153"/>
        <end position="172"/>
    </location>
</feature>
<evidence type="ECO:0000256" key="5">
    <source>
        <dbReference type="ARBA" id="ARBA00022989"/>
    </source>
</evidence>
<evidence type="ECO:0000259" key="8">
    <source>
        <dbReference type="PROSITE" id="PS50850"/>
    </source>
</evidence>
<proteinExistence type="predicted"/>
<dbReference type="Pfam" id="PF07690">
    <property type="entry name" value="MFS_1"/>
    <property type="match status" value="1"/>
</dbReference>
<dbReference type="Gene3D" id="1.20.1250.20">
    <property type="entry name" value="MFS general substrate transporter like domains"/>
    <property type="match status" value="1"/>
</dbReference>
<dbReference type="SUPFAM" id="SSF103473">
    <property type="entry name" value="MFS general substrate transporter"/>
    <property type="match status" value="1"/>
</dbReference>
<name>A0A5B8UB66_9ACTN</name>
<feature type="transmembrane region" description="Helical" evidence="7">
    <location>
        <begin position="226"/>
        <end position="248"/>
    </location>
</feature>
<feature type="transmembrane region" description="Helical" evidence="7">
    <location>
        <begin position="50"/>
        <end position="73"/>
    </location>
</feature>
<keyword evidence="10" id="KW-1185">Reference proteome</keyword>
<keyword evidence="4 7" id="KW-0812">Transmembrane</keyword>
<dbReference type="InterPro" id="IPR020846">
    <property type="entry name" value="MFS_dom"/>
</dbReference>
<dbReference type="InterPro" id="IPR011701">
    <property type="entry name" value="MFS"/>
</dbReference>
<protein>
    <submittedName>
        <fullName evidence="9">MFS transporter</fullName>
    </submittedName>
</protein>
<evidence type="ECO:0000256" key="2">
    <source>
        <dbReference type="ARBA" id="ARBA00022448"/>
    </source>
</evidence>
<feature type="transmembrane region" description="Helical" evidence="7">
    <location>
        <begin position="352"/>
        <end position="378"/>
    </location>
</feature>
<dbReference type="InterPro" id="IPR036259">
    <property type="entry name" value="MFS_trans_sf"/>
</dbReference>
<accession>A0A5B8UB66</accession>
<evidence type="ECO:0000256" key="1">
    <source>
        <dbReference type="ARBA" id="ARBA00004651"/>
    </source>
</evidence>
<feature type="domain" description="Major facilitator superfamily (MFS) profile" evidence="8">
    <location>
        <begin position="18"/>
        <end position="409"/>
    </location>
</feature>
<keyword evidence="6 7" id="KW-0472">Membrane</keyword>
<dbReference type="Proteomes" id="UP000321805">
    <property type="component" value="Chromosome"/>
</dbReference>
<evidence type="ECO:0000256" key="7">
    <source>
        <dbReference type="SAM" id="Phobius"/>
    </source>
</evidence>
<feature type="transmembrane region" description="Helical" evidence="7">
    <location>
        <begin position="289"/>
        <end position="310"/>
    </location>
</feature>
<sequence length="418" mass="42630">MAVAQDPAAQARRRRLDAGFWSVAYAFTVVMAFSTVPSPLYGLYQQRDGFSSFTITVIYGAYAIGVIASLVFAGHVSDWHGRRRVLVPAVAVSVLSALVFLAWREVPGLLIARVVNGLSVGVVTATATAWLAELHAEARPGDGPRRAQLVATTVNLGGLGLGPLISGALAQWVARPLAVPYVVFVALLLLAVVLVAVAPETRRRADPMPAYRPQRVAVPEAARGRFAAAAAGAFVSFGALGLFTGLSATFLGGALHHPSHALAGVAVFVTFWAGVVAQAAMQSWRLRRMLATGIGLMLAGLALTVVAAWLSTPSLALFLAGGALAGGGIGAVFKGAIGTVGSISAPESRAEALAGLFLAGYVGLSVPVVGVGIALQHLSVRTTLLGFALVVGAAMVAAAPRLLAAEPGPGGGGDRVNA</sequence>
<keyword evidence="3" id="KW-1003">Cell membrane</keyword>
<dbReference type="PANTHER" id="PTHR23517:SF13">
    <property type="entry name" value="MAJOR FACILITATOR SUPERFAMILY MFS_1"/>
    <property type="match status" value="1"/>
</dbReference>
<dbReference type="OrthoDB" id="3177957at2"/>
<dbReference type="EMBL" id="CP042430">
    <property type="protein sequence ID" value="QEC49861.1"/>
    <property type="molecule type" value="Genomic_DNA"/>
</dbReference>
<feature type="transmembrane region" description="Helical" evidence="7">
    <location>
        <begin position="384"/>
        <end position="403"/>
    </location>
</feature>
<keyword evidence="5 7" id="KW-1133">Transmembrane helix</keyword>
<evidence type="ECO:0000256" key="4">
    <source>
        <dbReference type="ARBA" id="ARBA00022692"/>
    </source>
</evidence>
<feature type="transmembrane region" description="Helical" evidence="7">
    <location>
        <begin position="109"/>
        <end position="132"/>
    </location>
</feature>
<evidence type="ECO:0000313" key="9">
    <source>
        <dbReference type="EMBL" id="QEC49861.1"/>
    </source>
</evidence>
<gene>
    <name evidence="9" type="ORF">FSW04_21350</name>
</gene>